<evidence type="ECO:0008006" key="3">
    <source>
        <dbReference type="Google" id="ProtNLM"/>
    </source>
</evidence>
<sequence length="141" mass="16647">MKCVKELPYFKNIREVREFEFGVFYFFDTLVISEINNGVYFQWKMAEKAVKASKEFYGENQPIVYISNRINNYTVAPTDWLKFYQNRHQLKYYSVVGSTKGSLPSTLLEKMFFNGSLKQFDDLEDAITWSLDKIKNTKSTP</sequence>
<evidence type="ECO:0000313" key="2">
    <source>
        <dbReference type="Proteomes" id="UP001597012"/>
    </source>
</evidence>
<keyword evidence="2" id="KW-1185">Reference proteome</keyword>
<reference evidence="2" key="1">
    <citation type="journal article" date="2019" name="Int. J. Syst. Evol. Microbiol.">
        <title>The Global Catalogue of Microorganisms (GCM) 10K type strain sequencing project: providing services to taxonomists for standard genome sequencing and annotation.</title>
        <authorList>
            <consortium name="The Broad Institute Genomics Platform"/>
            <consortium name="The Broad Institute Genome Sequencing Center for Infectious Disease"/>
            <person name="Wu L."/>
            <person name="Ma J."/>
        </authorList>
    </citation>
    <scope>NUCLEOTIDE SEQUENCE [LARGE SCALE GENOMIC DNA]</scope>
    <source>
        <strain evidence="2">CCUG 61948</strain>
    </source>
</reference>
<dbReference type="RefSeq" id="WP_379931603.1">
    <property type="nucleotide sequence ID" value="NZ_JBHTHY010000003.1"/>
</dbReference>
<comment type="caution">
    <text evidence="1">The sequence shown here is derived from an EMBL/GenBank/DDBJ whole genome shotgun (WGS) entry which is preliminary data.</text>
</comment>
<accession>A0ABW3AXX4</accession>
<gene>
    <name evidence="1" type="ORF">ACFQZJ_00580</name>
</gene>
<evidence type="ECO:0000313" key="1">
    <source>
        <dbReference type="EMBL" id="MFD0795937.1"/>
    </source>
</evidence>
<proteinExistence type="predicted"/>
<dbReference type="Proteomes" id="UP001597012">
    <property type="component" value="Unassembled WGS sequence"/>
</dbReference>
<organism evidence="1 2">
    <name type="scientific">Maribacter chungangensis</name>
    <dbReference type="NCBI Taxonomy" id="1069117"/>
    <lineage>
        <taxon>Bacteria</taxon>
        <taxon>Pseudomonadati</taxon>
        <taxon>Bacteroidota</taxon>
        <taxon>Flavobacteriia</taxon>
        <taxon>Flavobacteriales</taxon>
        <taxon>Flavobacteriaceae</taxon>
        <taxon>Maribacter</taxon>
    </lineage>
</organism>
<name>A0ABW3AXX4_9FLAO</name>
<protein>
    <recommendedName>
        <fullName evidence="3">STAS/SEC14 domain-containing protein</fullName>
    </recommendedName>
</protein>
<dbReference type="EMBL" id="JBHTHY010000003">
    <property type="protein sequence ID" value="MFD0795937.1"/>
    <property type="molecule type" value="Genomic_DNA"/>
</dbReference>